<feature type="region of interest" description="Disordered" evidence="1">
    <location>
        <begin position="54"/>
        <end position="75"/>
    </location>
</feature>
<evidence type="ECO:0000313" key="2">
    <source>
        <dbReference type="Proteomes" id="UP000694888"/>
    </source>
</evidence>
<keyword evidence="2" id="KW-1185">Reference proteome</keyword>
<dbReference type="Proteomes" id="UP000694888">
    <property type="component" value="Unplaced"/>
</dbReference>
<dbReference type="GeneID" id="106014052"/>
<feature type="compositionally biased region" description="Polar residues" evidence="1">
    <location>
        <begin position="63"/>
        <end position="75"/>
    </location>
</feature>
<dbReference type="RefSeq" id="XP_012946525.1">
    <property type="nucleotide sequence ID" value="XM_013091071.2"/>
</dbReference>
<evidence type="ECO:0000256" key="1">
    <source>
        <dbReference type="SAM" id="MobiDB-lite"/>
    </source>
</evidence>
<reference evidence="3" key="1">
    <citation type="submission" date="2025-08" db="UniProtKB">
        <authorList>
            <consortium name="RefSeq"/>
        </authorList>
    </citation>
    <scope>IDENTIFICATION</scope>
</reference>
<gene>
    <name evidence="3" type="primary">LOC106014052</name>
</gene>
<name>A0ABM1AF85_APLCA</name>
<proteinExistence type="predicted"/>
<protein>
    <submittedName>
        <fullName evidence="3">Uncharacterized protein LOC106014052</fullName>
    </submittedName>
</protein>
<evidence type="ECO:0000313" key="3">
    <source>
        <dbReference type="RefSeq" id="XP_012946525.1"/>
    </source>
</evidence>
<organism evidence="2 3">
    <name type="scientific">Aplysia californica</name>
    <name type="common">California sea hare</name>
    <dbReference type="NCBI Taxonomy" id="6500"/>
    <lineage>
        <taxon>Eukaryota</taxon>
        <taxon>Metazoa</taxon>
        <taxon>Spiralia</taxon>
        <taxon>Lophotrochozoa</taxon>
        <taxon>Mollusca</taxon>
        <taxon>Gastropoda</taxon>
        <taxon>Heterobranchia</taxon>
        <taxon>Euthyneura</taxon>
        <taxon>Tectipleura</taxon>
        <taxon>Aplysiida</taxon>
        <taxon>Aplysioidea</taxon>
        <taxon>Aplysiidae</taxon>
        <taxon>Aplysia</taxon>
    </lineage>
</organism>
<sequence length="398" mass="44474">MAAPSTEMKALQVAVEHNATVLETILRTVQELHTESLKSNRRMSCLEMTVKSLVDRASPSPGSPTAAQTPGTSELSAKEEILTEILHTSHDLKSKLDKGFGDLLFQQRTHHRDVTASLQNTKALVTSQPGKTTHDVSAEIDNLSKKINQNSAKIQDFSSTIARLINITTFSNTKTKQELDRLCKSVNDTQARLKELRDTSRKQVDSLGSIRQDFDTKGRVLKLLRADSRWVIDQLIAEGQLIREVVLKKRHALKTYSCDFFITNFKTWVGMGQHLFSRLWYIDQAQTYVKGCVMFSDDKTMSVYLVHGRYPRTVGVAGRTGSDVRVSVAAVREIGTGDNWELGSGVMSTDETKIGTQNDGWISVSGCLVNKSLACDELFKRGFVTWDKVLLRYTITVQ</sequence>
<accession>A0ABM1AF85</accession>